<name>A0A0A9GT51_ARUDO</name>
<dbReference type="EMBL" id="GBRH01174153">
    <property type="protein sequence ID" value="JAE23743.1"/>
    <property type="molecule type" value="Transcribed_RNA"/>
</dbReference>
<organism evidence="1">
    <name type="scientific">Arundo donax</name>
    <name type="common">Giant reed</name>
    <name type="synonym">Donax arundinaceus</name>
    <dbReference type="NCBI Taxonomy" id="35708"/>
    <lineage>
        <taxon>Eukaryota</taxon>
        <taxon>Viridiplantae</taxon>
        <taxon>Streptophyta</taxon>
        <taxon>Embryophyta</taxon>
        <taxon>Tracheophyta</taxon>
        <taxon>Spermatophyta</taxon>
        <taxon>Magnoliopsida</taxon>
        <taxon>Liliopsida</taxon>
        <taxon>Poales</taxon>
        <taxon>Poaceae</taxon>
        <taxon>PACMAD clade</taxon>
        <taxon>Arundinoideae</taxon>
        <taxon>Arundineae</taxon>
        <taxon>Arundo</taxon>
    </lineage>
</organism>
<sequence>MLLASFRISQSLAYVQVQTCYTQWKFL</sequence>
<proteinExistence type="predicted"/>
<protein>
    <submittedName>
        <fullName evidence="1">Uncharacterized protein</fullName>
    </submittedName>
</protein>
<accession>A0A0A9GT51</accession>
<reference evidence="1" key="1">
    <citation type="submission" date="2014-09" db="EMBL/GenBank/DDBJ databases">
        <authorList>
            <person name="Magalhaes I.L.F."/>
            <person name="Oliveira U."/>
            <person name="Santos F.R."/>
            <person name="Vidigal T.H.D.A."/>
            <person name="Brescovit A.D."/>
            <person name="Santos A.J."/>
        </authorList>
    </citation>
    <scope>NUCLEOTIDE SEQUENCE</scope>
    <source>
        <tissue evidence="1">Shoot tissue taken approximately 20 cm above the soil surface</tissue>
    </source>
</reference>
<evidence type="ECO:0000313" key="1">
    <source>
        <dbReference type="EMBL" id="JAE23743.1"/>
    </source>
</evidence>
<reference evidence="1" key="2">
    <citation type="journal article" date="2015" name="Data Brief">
        <title>Shoot transcriptome of the giant reed, Arundo donax.</title>
        <authorList>
            <person name="Barrero R.A."/>
            <person name="Guerrero F.D."/>
            <person name="Moolhuijzen P."/>
            <person name="Goolsby J.A."/>
            <person name="Tidwell J."/>
            <person name="Bellgard S.E."/>
            <person name="Bellgard M.I."/>
        </authorList>
    </citation>
    <scope>NUCLEOTIDE SEQUENCE</scope>
    <source>
        <tissue evidence="1">Shoot tissue taken approximately 20 cm above the soil surface</tissue>
    </source>
</reference>
<dbReference type="AlphaFoldDB" id="A0A0A9GT51"/>